<dbReference type="OrthoDB" id="1046782at2759"/>
<accession>A0A8G1RZW6</accession>
<name>A0A8G1RZW6_9EURO</name>
<protein>
    <recommendedName>
        <fullName evidence="3">Alpha-1,3-glucanase/mutanase</fullName>
    </recommendedName>
</protein>
<evidence type="ECO:0000313" key="1">
    <source>
        <dbReference type="EMBL" id="RAK79851.1"/>
    </source>
</evidence>
<dbReference type="Proteomes" id="UP000249789">
    <property type="component" value="Unassembled WGS sequence"/>
</dbReference>
<dbReference type="GO" id="GO:0051118">
    <property type="term" value="F:glucan endo-1,3-alpha-glucosidase activity"/>
    <property type="evidence" value="ECO:0007669"/>
    <property type="project" value="InterPro"/>
</dbReference>
<dbReference type="CDD" id="cd11577">
    <property type="entry name" value="GH71"/>
    <property type="match status" value="1"/>
</dbReference>
<dbReference type="VEuPathDB" id="FungiDB:BO72DRAFT_504053"/>
<sequence length="874" mass="94341">MIKYMASRISTRTRNMKRGGSRLVQARAVFAHFMVSNTLKYTVDDWEDEMTLAHVANLDAFALNTAVGDATNTGSVANAFLAAGNVGFSLFFSFDYAGNGAWAESDVVSMISTYALTGAYFQHAGKPLVSTFEGPDNAADWVSIKEQTGCFFIPDWSSVGAEAAAGLADDGKPYMMPVSPWFFTNMPGYDKNWLWRGDDLWYDRWEQAMYLAPEFIEIISWNDFGESHYIGPIQASGSDLANSTYTAFDTGEAPYNYMLDMPHDGWRVFLPWLVDMYKQNISIITQEGVQAWYRRNVGGECVSDGGTTGNTASQLQLKYWPYEIGQNKVFFSALLGSAADITVTIGGENMGIYYGFVSFSVQDGPVEVTISRDGAAIASFTGADIVIGCSSSINIENRNAWVGSAKASATIDATSTDSLLDAVCIEGWGAGNFDGLCAFTCSLGYCPVGACLCKKMGPQPELPKSLGVVRYPITGETAGYSGLCVFACNYGYCPPTACGTTKRGYCPSHTCLHDTSTTSTDDDDDLVCADDGTHTRAVCNEEVYTGCDYSISFASYTDLSAAAASYNASCVNYYLIGALSSMLDSALANYTQMNSSYHDKFEEYVSFVKGEVPEVLDTLMAAGGAGNAYFECIYSAGGITNISTTSCPYQVPQTTDDVDINSVVYYDLVNATGWWDMLLSDYGLQSNPATIVQSTLPKIQNLTNTLTLTRILISSGAWGGPLDDIVLSVSTAVFTLVQAVQNMAQIETVATQYEEAQKKELIEEILGALFLAVPFLGEIDVISESLAGLADIITMIGDTAMLADSLYEVVSAISAKDAILGIFGVHLLGGVRSVEEFSDMANLRPGLSAEDIAKIGPDWEEADTEMNKLVDVCF</sequence>
<organism evidence="1 2">
    <name type="scientific">Aspergillus fijiensis CBS 313.89</name>
    <dbReference type="NCBI Taxonomy" id="1448319"/>
    <lineage>
        <taxon>Eukaryota</taxon>
        <taxon>Fungi</taxon>
        <taxon>Dikarya</taxon>
        <taxon>Ascomycota</taxon>
        <taxon>Pezizomycotina</taxon>
        <taxon>Eurotiomycetes</taxon>
        <taxon>Eurotiomycetidae</taxon>
        <taxon>Eurotiales</taxon>
        <taxon>Aspergillaceae</taxon>
        <taxon>Aspergillus</taxon>
    </lineage>
</organism>
<dbReference type="GeneID" id="63866466"/>
<evidence type="ECO:0008006" key="3">
    <source>
        <dbReference type="Google" id="ProtNLM"/>
    </source>
</evidence>
<proteinExistence type="predicted"/>
<evidence type="ECO:0000313" key="2">
    <source>
        <dbReference type="Proteomes" id="UP000249789"/>
    </source>
</evidence>
<dbReference type="EMBL" id="KZ824631">
    <property type="protein sequence ID" value="RAK79851.1"/>
    <property type="molecule type" value="Genomic_DNA"/>
</dbReference>
<dbReference type="Pfam" id="PF03659">
    <property type="entry name" value="Glyco_hydro_71"/>
    <property type="match status" value="2"/>
</dbReference>
<reference evidence="1 2" key="1">
    <citation type="submission" date="2018-02" db="EMBL/GenBank/DDBJ databases">
        <title>The genomes of Aspergillus section Nigri reveals drivers in fungal speciation.</title>
        <authorList>
            <consortium name="DOE Joint Genome Institute"/>
            <person name="Vesth T.C."/>
            <person name="Nybo J."/>
            <person name="Theobald S."/>
            <person name="Brandl J."/>
            <person name="Frisvad J.C."/>
            <person name="Nielsen K.F."/>
            <person name="Lyhne E.K."/>
            <person name="Kogle M.E."/>
            <person name="Kuo A."/>
            <person name="Riley R."/>
            <person name="Clum A."/>
            <person name="Nolan M."/>
            <person name="Lipzen A."/>
            <person name="Salamov A."/>
            <person name="Henrissat B."/>
            <person name="Wiebenga A."/>
            <person name="De vries R.P."/>
            <person name="Grigoriev I.V."/>
            <person name="Mortensen U.H."/>
            <person name="Andersen M.R."/>
            <person name="Baker S.E."/>
        </authorList>
    </citation>
    <scope>NUCLEOTIDE SEQUENCE [LARGE SCALE GENOMIC DNA]</scope>
    <source>
        <strain evidence="1 2">CBS 313.89</strain>
    </source>
</reference>
<keyword evidence="2" id="KW-1185">Reference proteome</keyword>
<dbReference type="InterPro" id="IPR005197">
    <property type="entry name" value="Glyco_hydro_71"/>
</dbReference>
<dbReference type="RefSeq" id="XP_040803861.1">
    <property type="nucleotide sequence ID" value="XM_040949133.1"/>
</dbReference>
<dbReference type="Gene3D" id="3.20.20.80">
    <property type="entry name" value="Glycosidases"/>
    <property type="match status" value="1"/>
</dbReference>
<dbReference type="AlphaFoldDB" id="A0A8G1RZW6"/>
<gene>
    <name evidence="1" type="ORF">BO72DRAFT_504053</name>
</gene>